<evidence type="ECO:0000313" key="2">
    <source>
        <dbReference type="EMBL" id="NDW04715.1"/>
    </source>
</evidence>
<dbReference type="Proteomes" id="UP000469011">
    <property type="component" value="Unassembled WGS sequence"/>
</dbReference>
<name>A0A6N9T3E1_9HYPH</name>
<organism evidence="2 3">
    <name type="scientific">Jiella pacifica</name>
    <dbReference type="NCBI Taxonomy" id="2696469"/>
    <lineage>
        <taxon>Bacteria</taxon>
        <taxon>Pseudomonadati</taxon>
        <taxon>Pseudomonadota</taxon>
        <taxon>Alphaproteobacteria</taxon>
        <taxon>Hyphomicrobiales</taxon>
        <taxon>Aurantimonadaceae</taxon>
        <taxon>Jiella</taxon>
    </lineage>
</organism>
<keyword evidence="3" id="KW-1185">Reference proteome</keyword>
<feature type="chain" id="PRO_5026717053" evidence="1">
    <location>
        <begin position="21"/>
        <end position="105"/>
    </location>
</feature>
<comment type="caution">
    <text evidence="2">The sequence shown here is derived from an EMBL/GenBank/DDBJ whole genome shotgun (WGS) entry which is preliminary data.</text>
</comment>
<reference evidence="2 3" key="1">
    <citation type="submission" date="2020-01" db="EMBL/GenBank/DDBJ databases">
        <title>Jiella pacifica sp. nov.</title>
        <authorList>
            <person name="Xue Z."/>
            <person name="Zhu S."/>
            <person name="Chen J."/>
            <person name="Yang J."/>
        </authorList>
    </citation>
    <scope>NUCLEOTIDE SEQUENCE [LARGE SCALE GENOMIC DNA]</scope>
    <source>
        <strain evidence="2 3">40Bstr34</strain>
    </source>
</reference>
<gene>
    <name evidence="2" type="ORF">GTK09_09765</name>
</gene>
<accession>A0A6N9T3E1</accession>
<dbReference type="RefSeq" id="WP_163462962.1">
    <property type="nucleotide sequence ID" value="NZ_JAAAMG010000006.1"/>
</dbReference>
<proteinExistence type="predicted"/>
<dbReference type="AlphaFoldDB" id="A0A6N9T3E1"/>
<evidence type="ECO:0000313" key="3">
    <source>
        <dbReference type="Proteomes" id="UP000469011"/>
    </source>
</evidence>
<feature type="signal peptide" evidence="1">
    <location>
        <begin position="1"/>
        <end position="20"/>
    </location>
</feature>
<dbReference type="EMBL" id="JAAAMG010000006">
    <property type="protein sequence ID" value="NDW04715.1"/>
    <property type="molecule type" value="Genomic_DNA"/>
</dbReference>
<evidence type="ECO:0000256" key="1">
    <source>
        <dbReference type="SAM" id="SignalP"/>
    </source>
</evidence>
<keyword evidence="1" id="KW-0732">Signal</keyword>
<sequence>MLRHIVVAVPLALAALPASAEDLSFSLINKTSSAVTEFYTSPVETDDWEENMVSEAIAPGEQATANIADGRSVCEYDVRAVFEDGDTVEEKNINLCELGSYTLHE</sequence>
<protein>
    <submittedName>
        <fullName evidence="2">Uncharacterized protein</fullName>
    </submittedName>
</protein>